<dbReference type="InterPro" id="IPR017972">
    <property type="entry name" value="Cyt_P450_CS"/>
</dbReference>
<dbReference type="Proteomes" id="UP000194632">
    <property type="component" value="Unassembled WGS sequence"/>
</dbReference>
<feature type="binding site" description="axial binding residue" evidence="3">
    <location>
        <position position="382"/>
    </location>
    <ligand>
        <name>heme</name>
        <dbReference type="ChEBI" id="CHEBI:30413"/>
    </ligand>
    <ligandPart>
        <name>Fe</name>
        <dbReference type="ChEBI" id="CHEBI:18248"/>
    </ligandPart>
</feature>
<dbReference type="RefSeq" id="WP_086534607.1">
    <property type="nucleotide sequence ID" value="NZ_NGFO01000006.1"/>
</dbReference>
<dbReference type="PROSITE" id="PS00086">
    <property type="entry name" value="CYTOCHROME_P450"/>
    <property type="match status" value="1"/>
</dbReference>
<gene>
    <name evidence="5" type="ORF">CA982_07000</name>
</gene>
<organism evidence="5 6">
    <name type="scientific">Gordonia lacunae</name>
    <dbReference type="NCBI Taxonomy" id="417102"/>
    <lineage>
        <taxon>Bacteria</taxon>
        <taxon>Bacillati</taxon>
        <taxon>Actinomycetota</taxon>
        <taxon>Actinomycetes</taxon>
        <taxon>Mycobacteriales</taxon>
        <taxon>Gordoniaceae</taxon>
        <taxon>Gordonia</taxon>
    </lineage>
</organism>
<name>A0A243QD05_9ACTN</name>
<dbReference type="GO" id="GO:0004497">
    <property type="term" value="F:monooxygenase activity"/>
    <property type="evidence" value="ECO:0007669"/>
    <property type="project" value="UniProtKB-KW"/>
</dbReference>
<evidence type="ECO:0000256" key="3">
    <source>
        <dbReference type="PIRSR" id="PIRSR602401-1"/>
    </source>
</evidence>
<dbReference type="InterPro" id="IPR002401">
    <property type="entry name" value="Cyt_P450_E_grp-I"/>
</dbReference>
<evidence type="ECO:0000313" key="5">
    <source>
        <dbReference type="EMBL" id="OUC79631.1"/>
    </source>
</evidence>
<keyword evidence="3 4" id="KW-0479">Metal-binding</keyword>
<evidence type="ECO:0000313" key="6">
    <source>
        <dbReference type="Proteomes" id="UP000194632"/>
    </source>
</evidence>
<dbReference type="Gene3D" id="1.10.630.10">
    <property type="entry name" value="Cytochrome P450"/>
    <property type="match status" value="1"/>
</dbReference>
<dbReference type="CDD" id="cd11053">
    <property type="entry name" value="CYP110-like"/>
    <property type="match status" value="1"/>
</dbReference>
<keyword evidence="3 4" id="KW-0408">Iron</keyword>
<dbReference type="OrthoDB" id="7376058at2"/>
<reference evidence="5 6" key="1">
    <citation type="submission" date="2017-05" db="EMBL/GenBank/DDBJ databases">
        <title>Biotechnological potential of actinobacteria isolated from South African environments.</title>
        <authorList>
            <person name="Le Roes-Hill M."/>
            <person name="Prins A."/>
            <person name="Durrell K.A."/>
        </authorList>
    </citation>
    <scope>NUCLEOTIDE SEQUENCE [LARGE SCALE GENOMIC DNA]</scope>
    <source>
        <strain evidence="5">BS2</strain>
    </source>
</reference>
<dbReference type="AlphaFoldDB" id="A0A243QD05"/>
<keyword evidence="4" id="KW-0560">Oxidoreductase</keyword>
<accession>A0A243QD05</accession>
<evidence type="ECO:0000256" key="4">
    <source>
        <dbReference type="RuleBase" id="RU000461"/>
    </source>
</evidence>
<sequence length="435" mass="48245">MNTPTRSGEAVLPPTTSIPSAIQGLGAVVSRRHFFRHLHDRHGSAFTVNLPVFGPSVVISDAAMARELFTAGDQVENVQPNLGRILGTGSMFALEGARHRARRKLLTPPLHGKPIRSYEQLVVDEVRAESASWPSGVEFASIEPMMRITLNVILRAVFGAEGSELDRLRDMIPPMVTVGSRAATVPPLPRPLRRIDPNHRYARRNAEYRDYVGGLINKARRDSQLDERTDILAIMLRSTYDDGSPMTDDEIAEELATMLAAGHETTATTLAWALERLRRHPDVVRELVAEVDAGGHDYRHATILEVQRSRPVIDFAGRHVVADHLDLGEWRIPKGYNVLVSIALLHDDSSEFARPELFDPTRFLGTKPSPAWLPFGGGTRRCIGAAFATMEMDVTLRTLLADFQLLPTDDKPERWFSRGVAYAPSRGGRIAVLPR</sequence>
<comment type="caution">
    <text evidence="5">The sequence shown here is derived from an EMBL/GenBank/DDBJ whole genome shotgun (WGS) entry which is preliminary data.</text>
</comment>
<dbReference type="InterPro" id="IPR050121">
    <property type="entry name" value="Cytochrome_P450_monoxygenase"/>
</dbReference>
<evidence type="ECO:0000256" key="2">
    <source>
        <dbReference type="ARBA" id="ARBA00010617"/>
    </source>
</evidence>
<dbReference type="GO" id="GO:0020037">
    <property type="term" value="F:heme binding"/>
    <property type="evidence" value="ECO:0007669"/>
    <property type="project" value="InterPro"/>
</dbReference>
<evidence type="ECO:0000256" key="1">
    <source>
        <dbReference type="ARBA" id="ARBA00001971"/>
    </source>
</evidence>
<dbReference type="EMBL" id="NGFO01000006">
    <property type="protein sequence ID" value="OUC79631.1"/>
    <property type="molecule type" value="Genomic_DNA"/>
</dbReference>
<dbReference type="GO" id="GO:0005506">
    <property type="term" value="F:iron ion binding"/>
    <property type="evidence" value="ECO:0007669"/>
    <property type="project" value="InterPro"/>
</dbReference>
<dbReference type="GO" id="GO:0016705">
    <property type="term" value="F:oxidoreductase activity, acting on paired donors, with incorporation or reduction of molecular oxygen"/>
    <property type="evidence" value="ECO:0007669"/>
    <property type="project" value="InterPro"/>
</dbReference>
<dbReference type="SUPFAM" id="SSF48264">
    <property type="entry name" value="Cytochrome P450"/>
    <property type="match status" value="1"/>
</dbReference>
<dbReference type="PANTHER" id="PTHR24305">
    <property type="entry name" value="CYTOCHROME P450"/>
    <property type="match status" value="1"/>
</dbReference>
<dbReference type="Pfam" id="PF00067">
    <property type="entry name" value="p450"/>
    <property type="match status" value="1"/>
</dbReference>
<dbReference type="InterPro" id="IPR036396">
    <property type="entry name" value="Cyt_P450_sf"/>
</dbReference>
<dbReference type="PRINTS" id="PR00385">
    <property type="entry name" value="P450"/>
</dbReference>
<dbReference type="PRINTS" id="PR00463">
    <property type="entry name" value="EP450I"/>
</dbReference>
<keyword evidence="4" id="KW-0503">Monooxygenase</keyword>
<comment type="similarity">
    <text evidence="2 4">Belongs to the cytochrome P450 family.</text>
</comment>
<dbReference type="PANTHER" id="PTHR24305:SF166">
    <property type="entry name" value="CYTOCHROME P450 12A4, MITOCHONDRIAL-RELATED"/>
    <property type="match status" value="1"/>
</dbReference>
<dbReference type="STRING" id="417102.CA982_07000"/>
<keyword evidence="6" id="KW-1185">Reference proteome</keyword>
<protein>
    <submittedName>
        <fullName evidence="5">Cytochrome P450</fullName>
    </submittedName>
</protein>
<keyword evidence="3 4" id="KW-0349">Heme</keyword>
<proteinExistence type="inferred from homology"/>
<dbReference type="InterPro" id="IPR001128">
    <property type="entry name" value="Cyt_P450"/>
</dbReference>
<comment type="cofactor">
    <cofactor evidence="1 3">
        <name>heme</name>
        <dbReference type="ChEBI" id="CHEBI:30413"/>
    </cofactor>
</comment>